<dbReference type="RefSeq" id="WP_203701062.1">
    <property type="nucleotide sequence ID" value="NZ_BAAALU010000012.1"/>
</dbReference>
<sequence length="379" mass="39298">MPEAETEALPLDGLPRRAAATAPGRAAIRFGAHALSYRDLDAAVDGFAAALGRRRPGTVVGVVAALHPAFPVAYFGAVRAGHICAVIDPGADLDELTARAGVELLVATAGMADLLRRIRVERDLDVIYLDQPGEPGGRTVATLARTHTRRRHPRPDLDAVACLRFGAHGRLVPLTHRNLTVGAAQAARAYGFERGSTVVNHLPTYEPVYLNAAVHAAATQVLCADPDPAGGVTLAGREAATHYCGLPAPLAKLAADPRDTHPRTTTVRAVLASGATLPPGAALRLANRVGAPLVQWYGPAGGPLTHCDLLDGPTAGSVGRPVPGTDCHVLAPPGKPGQVKVRGPQVATAMTDPDGWLRTGDIGYLDDHGALFLTQGVTA</sequence>
<dbReference type="InterPro" id="IPR000873">
    <property type="entry name" value="AMP-dep_synth/lig_dom"/>
</dbReference>
<evidence type="ECO:0000259" key="1">
    <source>
        <dbReference type="Pfam" id="PF00501"/>
    </source>
</evidence>
<comment type="caution">
    <text evidence="2">The sequence shown here is derived from an EMBL/GenBank/DDBJ whole genome shotgun (WGS) entry which is preliminary data.</text>
</comment>
<keyword evidence="2" id="KW-0436">Ligase</keyword>
<dbReference type="Pfam" id="PF00501">
    <property type="entry name" value="AMP-binding"/>
    <property type="match status" value="1"/>
</dbReference>
<evidence type="ECO:0000313" key="2">
    <source>
        <dbReference type="EMBL" id="GIF55273.1"/>
    </source>
</evidence>
<name>A0ABQ4BXM4_9ACTN</name>
<dbReference type="Gene3D" id="3.40.50.12780">
    <property type="entry name" value="N-terminal domain of ligase-like"/>
    <property type="match status" value="1"/>
</dbReference>
<dbReference type="PANTHER" id="PTHR43201:SF32">
    <property type="entry name" value="2-SUCCINYLBENZOATE--COA LIGASE, CHLOROPLASTIC_PEROXISOMAL"/>
    <property type="match status" value="1"/>
</dbReference>
<reference evidence="2 3" key="1">
    <citation type="submission" date="2021-01" db="EMBL/GenBank/DDBJ databases">
        <title>Whole genome shotgun sequence of Asanoa iriomotensis NBRC 100142.</title>
        <authorList>
            <person name="Komaki H."/>
            <person name="Tamura T."/>
        </authorList>
    </citation>
    <scope>NUCLEOTIDE SEQUENCE [LARGE SCALE GENOMIC DNA]</scope>
    <source>
        <strain evidence="2 3">NBRC 100142</strain>
    </source>
</reference>
<dbReference type="InterPro" id="IPR042099">
    <property type="entry name" value="ANL_N_sf"/>
</dbReference>
<dbReference type="PANTHER" id="PTHR43201">
    <property type="entry name" value="ACYL-COA SYNTHETASE"/>
    <property type="match status" value="1"/>
</dbReference>
<evidence type="ECO:0000313" key="3">
    <source>
        <dbReference type="Proteomes" id="UP000624325"/>
    </source>
</evidence>
<dbReference type="GO" id="GO:0016874">
    <property type="term" value="F:ligase activity"/>
    <property type="evidence" value="ECO:0007669"/>
    <property type="project" value="UniProtKB-KW"/>
</dbReference>
<feature type="domain" description="AMP-dependent synthetase/ligase" evidence="1">
    <location>
        <begin position="16"/>
        <end position="347"/>
    </location>
</feature>
<organism evidence="2 3">
    <name type="scientific">Asanoa iriomotensis</name>
    <dbReference type="NCBI Taxonomy" id="234613"/>
    <lineage>
        <taxon>Bacteria</taxon>
        <taxon>Bacillati</taxon>
        <taxon>Actinomycetota</taxon>
        <taxon>Actinomycetes</taxon>
        <taxon>Micromonosporales</taxon>
        <taxon>Micromonosporaceae</taxon>
        <taxon>Asanoa</taxon>
    </lineage>
</organism>
<proteinExistence type="predicted"/>
<dbReference type="Proteomes" id="UP000624325">
    <property type="component" value="Unassembled WGS sequence"/>
</dbReference>
<accession>A0ABQ4BXM4</accession>
<dbReference type="EMBL" id="BONC01000006">
    <property type="protein sequence ID" value="GIF55273.1"/>
    <property type="molecule type" value="Genomic_DNA"/>
</dbReference>
<dbReference type="SUPFAM" id="SSF56801">
    <property type="entry name" value="Acetyl-CoA synthetase-like"/>
    <property type="match status" value="1"/>
</dbReference>
<keyword evidence="3" id="KW-1185">Reference proteome</keyword>
<protein>
    <submittedName>
        <fullName evidence="2">Long-chain-fatty-acid--CoA ligase</fullName>
    </submittedName>
</protein>
<gene>
    <name evidence="2" type="ORF">Air01nite_13680</name>
</gene>